<proteinExistence type="predicted"/>
<evidence type="ECO:0000256" key="1">
    <source>
        <dbReference type="ARBA" id="ARBA00022737"/>
    </source>
</evidence>
<dbReference type="PANTHER" id="PTHR47447:SF17">
    <property type="entry name" value="OS12G0638900 PROTEIN"/>
    <property type="match status" value="1"/>
</dbReference>
<sequence length="142" mass="16077">MRLEGRGADRPTFTAVVSVLQADGRWRLSLGILEEMQASRLEADIATYREAIKTLEEDTYWSKALDMIDEVRTVRLRPDQETISAAMEVLQTARQTAGARRLEEELSVLRLKDQDVEGKTEGLSDRHSRGILHEPVFVKGSH</sequence>
<organism evidence="2 3">
    <name type="scientific">Symbiodinium natans</name>
    <dbReference type="NCBI Taxonomy" id="878477"/>
    <lineage>
        <taxon>Eukaryota</taxon>
        <taxon>Sar</taxon>
        <taxon>Alveolata</taxon>
        <taxon>Dinophyceae</taxon>
        <taxon>Suessiales</taxon>
        <taxon>Symbiodiniaceae</taxon>
        <taxon>Symbiodinium</taxon>
    </lineage>
</organism>
<dbReference type="Gene3D" id="1.25.40.10">
    <property type="entry name" value="Tetratricopeptide repeat domain"/>
    <property type="match status" value="1"/>
</dbReference>
<reference evidence="2" key="1">
    <citation type="submission" date="2021-02" db="EMBL/GenBank/DDBJ databases">
        <authorList>
            <person name="Dougan E. K."/>
            <person name="Rhodes N."/>
            <person name="Thang M."/>
            <person name="Chan C."/>
        </authorList>
    </citation>
    <scope>NUCLEOTIDE SEQUENCE</scope>
</reference>
<keyword evidence="1" id="KW-0677">Repeat</keyword>
<dbReference type="PANTHER" id="PTHR47447">
    <property type="entry name" value="OS03G0856100 PROTEIN"/>
    <property type="match status" value="1"/>
</dbReference>
<dbReference type="InterPro" id="IPR011990">
    <property type="entry name" value="TPR-like_helical_dom_sf"/>
</dbReference>
<dbReference type="Proteomes" id="UP000604046">
    <property type="component" value="Unassembled WGS sequence"/>
</dbReference>
<protein>
    <submittedName>
        <fullName evidence="2">Dnaaf1 protein</fullName>
    </submittedName>
</protein>
<evidence type="ECO:0000313" key="2">
    <source>
        <dbReference type="EMBL" id="CAE7391673.1"/>
    </source>
</evidence>
<evidence type="ECO:0000313" key="3">
    <source>
        <dbReference type="Proteomes" id="UP000604046"/>
    </source>
</evidence>
<keyword evidence="3" id="KW-1185">Reference proteome</keyword>
<gene>
    <name evidence="2" type="primary">Dnaaf1</name>
    <name evidence="2" type="ORF">SNAT2548_LOCUS21346</name>
</gene>
<comment type="caution">
    <text evidence="2">The sequence shown here is derived from an EMBL/GenBank/DDBJ whole genome shotgun (WGS) entry which is preliminary data.</text>
</comment>
<accession>A0A812Q4D1</accession>
<dbReference type="AlphaFoldDB" id="A0A812Q4D1"/>
<name>A0A812Q4D1_9DINO</name>
<dbReference type="EMBL" id="CAJNDS010002248">
    <property type="protein sequence ID" value="CAE7391673.1"/>
    <property type="molecule type" value="Genomic_DNA"/>
</dbReference>